<name>A0A927IJH8_9BACT</name>
<dbReference type="AlphaFoldDB" id="A0A927IJH8"/>
<comment type="similarity">
    <text evidence="2">Belongs to the Fur family.</text>
</comment>
<dbReference type="GO" id="GO:0005829">
    <property type="term" value="C:cytosol"/>
    <property type="evidence" value="ECO:0007669"/>
    <property type="project" value="TreeGrafter"/>
</dbReference>
<evidence type="ECO:0000256" key="11">
    <source>
        <dbReference type="ARBA" id="ARBA00023163"/>
    </source>
</evidence>
<accession>A0A927IJH8</accession>
<dbReference type="GO" id="GO:0003700">
    <property type="term" value="F:DNA-binding transcription factor activity"/>
    <property type="evidence" value="ECO:0007669"/>
    <property type="project" value="InterPro"/>
</dbReference>
<evidence type="ECO:0000256" key="13">
    <source>
        <dbReference type="PIRSR" id="PIRSR602481-2"/>
    </source>
</evidence>
<dbReference type="Gene3D" id="3.30.1490.190">
    <property type="match status" value="1"/>
</dbReference>
<dbReference type="GO" id="GO:1900376">
    <property type="term" value="P:regulation of secondary metabolite biosynthetic process"/>
    <property type="evidence" value="ECO:0007669"/>
    <property type="project" value="TreeGrafter"/>
</dbReference>
<dbReference type="RefSeq" id="WP_191619421.1">
    <property type="nucleotide sequence ID" value="NZ_JACYFG010000060.1"/>
</dbReference>
<dbReference type="InterPro" id="IPR043135">
    <property type="entry name" value="Fur_C"/>
</dbReference>
<evidence type="ECO:0000256" key="7">
    <source>
        <dbReference type="ARBA" id="ARBA00022723"/>
    </source>
</evidence>
<keyword evidence="15" id="KW-1185">Reference proteome</keyword>
<dbReference type="GO" id="GO:0000976">
    <property type="term" value="F:transcription cis-regulatory region binding"/>
    <property type="evidence" value="ECO:0007669"/>
    <property type="project" value="TreeGrafter"/>
</dbReference>
<keyword evidence="11" id="KW-0804">Transcription</keyword>
<dbReference type="Pfam" id="PF01475">
    <property type="entry name" value="FUR"/>
    <property type="match status" value="1"/>
</dbReference>
<evidence type="ECO:0000256" key="8">
    <source>
        <dbReference type="ARBA" id="ARBA00022833"/>
    </source>
</evidence>
<sequence>MDKPEQKYEGAINSLKKDRYRITEPRKALLRLLVESQKPLSAEEAHLALGVENHDLVTVYRNLEIFESAGIATRIPTESGKSLYELNAEEHHHHHIICRKCHKAEKLDHCEVEKLETLATKLGFTEVTHVLELYGVCGDCRAD</sequence>
<evidence type="ECO:0000256" key="1">
    <source>
        <dbReference type="ARBA" id="ARBA00004496"/>
    </source>
</evidence>
<dbReference type="PANTHER" id="PTHR33202:SF2">
    <property type="entry name" value="FERRIC UPTAKE REGULATION PROTEIN"/>
    <property type="match status" value="1"/>
</dbReference>
<dbReference type="CDD" id="cd07153">
    <property type="entry name" value="Fur_like"/>
    <property type="match status" value="1"/>
</dbReference>
<gene>
    <name evidence="14" type="ORF">IEN85_22770</name>
</gene>
<dbReference type="GO" id="GO:0045892">
    <property type="term" value="P:negative regulation of DNA-templated transcription"/>
    <property type="evidence" value="ECO:0007669"/>
    <property type="project" value="TreeGrafter"/>
</dbReference>
<keyword evidence="6" id="KW-0678">Repressor</keyword>
<dbReference type="SUPFAM" id="SSF46785">
    <property type="entry name" value="Winged helix' DNA-binding domain"/>
    <property type="match status" value="1"/>
</dbReference>
<comment type="subunit">
    <text evidence="3">Homodimer.</text>
</comment>
<evidence type="ECO:0000256" key="5">
    <source>
        <dbReference type="ARBA" id="ARBA00022490"/>
    </source>
</evidence>
<feature type="binding site" evidence="12">
    <location>
        <position position="101"/>
    </location>
    <ligand>
        <name>Zn(2+)</name>
        <dbReference type="ChEBI" id="CHEBI:29105"/>
    </ligand>
</feature>
<feature type="binding site" evidence="13">
    <location>
        <position position="113"/>
    </location>
    <ligand>
        <name>Fe cation</name>
        <dbReference type="ChEBI" id="CHEBI:24875"/>
    </ligand>
</feature>
<feature type="binding site" evidence="12">
    <location>
        <position position="140"/>
    </location>
    <ligand>
        <name>Zn(2+)</name>
        <dbReference type="ChEBI" id="CHEBI:29105"/>
    </ligand>
</feature>
<dbReference type="Gene3D" id="1.10.10.10">
    <property type="entry name" value="Winged helix-like DNA-binding domain superfamily/Winged helix DNA-binding domain"/>
    <property type="match status" value="1"/>
</dbReference>
<evidence type="ECO:0000313" key="15">
    <source>
        <dbReference type="Proteomes" id="UP000622317"/>
    </source>
</evidence>
<keyword evidence="10" id="KW-0238">DNA-binding</keyword>
<keyword evidence="7 12" id="KW-0479">Metal-binding</keyword>
<evidence type="ECO:0000256" key="12">
    <source>
        <dbReference type="PIRSR" id="PIRSR602481-1"/>
    </source>
</evidence>
<evidence type="ECO:0000256" key="10">
    <source>
        <dbReference type="ARBA" id="ARBA00023125"/>
    </source>
</evidence>
<dbReference type="InterPro" id="IPR036390">
    <property type="entry name" value="WH_DNA-bd_sf"/>
</dbReference>
<evidence type="ECO:0000313" key="14">
    <source>
        <dbReference type="EMBL" id="MBD5782341.1"/>
    </source>
</evidence>
<protein>
    <recommendedName>
        <fullName evidence="4">Ferric uptake regulation protein</fullName>
    </recommendedName>
</protein>
<feature type="binding site" evidence="13">
    <location>
        <position position="92"/>
    </location>
    <ligand>
        <name>Fe cation</name>
        <dbReference type="ChEBI" id="CHEBI:24875"/>
    </ligand>
</feature>
<comment type="cofactor">
    <cofactor evidence="12">
        <name>Zn(2+)</name>
        <dbReference type="ChEBI" id="CHEBI:29105"/>
    </cofactor>
    <text evidence="12">Binds 1 zinc ion per subunit.</text>
</comment>
<keyword evidence="5" id="KW-0963">Cytoplasm</keyword>
<dbReference type="InterPro" id="IPR036388">
    <property type="entry name" value="WH-like_DNA-bd_sf"/>
</dbReference>
<feature type="binding site" evidence="12">
    <location>
        <position position="98"/>
    </location>
    <ligand>
        <name>Zn(2+)</name>
        <dbReference type="ChEBI" id="CHEBI:29105"/>
    </ligand>
</feature>
<keyword evidence="13" id="KW-0408">Iron</keyword>
<dbReference type="EMBL" id="JACYFG010000060">
    <property type="protein sequence ID" value="MBD5782341.1"/>
    <property type="molecule type" value="Genomic_DNA"/>
</dbReference>
<evidence type="ECO:0000256" key="9">
    <source>
        <dbReference type="ARBA" id="ARBA00023015"/>
    </source>
</evidence>
<comment type="cofactor">
    <cofactor evidence="13">
        <name>Mn(2+)</name>
        <dbReference type="ChEBI" id="CHEBI:29035"/>
    </cofactor>
    <cofactor evidence="13">
        <name>Fe(2+)</name>
        <dbReference type="ChEBI" id="CHEBI:29033"/>
    </cofactor>
    <text evidence="13">Binds 1 Mn(2+) or Fe(2+) ion per subunit.</text>
</comment>
<dbReference type="GO" id="GO:0008270">
    <property type="term" value="F:zinc ion binding"/>
    <property type="evidence" value="ECO:0007669"/>
    <property type="project" value="TreeGrafter"/>
</dbReference>
<keyword evidence="8 12" id="KW-0862">Zinc</keyword>
<feature type="binding site" evidence="13">
    <location>
        <position position="129"/>
    </location>
    <ligand>
        <name>Fe cation</name>
        <dbReference type="ChEBI" id="CHEBI:24875"/>
    </ligand>
</feature>
<comment type="subcellular location">
    <subcellularLocation>
        <location evidence="1">Cytoplasm</location>
    </subcellularLocation>
</comment>
<dbReference type="InterPro" id="IPR002481">
    <property type="entry name" value="FUR"/>
</dbReference>
<feature type="binding site" evidence="12">
    <location>
        <position position="137"/>
    </location>
    <ligand>
        <name>Zn(2+)</name>
        <dbReference type="ChEBI" id="CHEBI:29105"/>
    </ligand>
</feature>
<evidence type="ECO:0000256" key="4">
    <source>
        <dbReference type="ARBA" id="ARBA00020910"/>
    </source>
</evidence>
<evidence type="ECO:0000256" key="2">
    <source>
        <dbReference type="ARBA" id="ARBA00007957"/>
    </source>
</evidence>
<evidence type="ECO:0000256" key="3">
    <source>
        <dbReference type="ARBA" id="ARBA00011738"/>
    </source>
</evidence>
<organism evidence="14 15">
    <name type="scientific">Pelagicoccus enzymogenes</name>
    <dbReference type="NCBI Taxonomy" id="2773457"/>
    <lineage>
        <taxon>Bacteria</taxon>
        <taxon>Pseudomonadati</taxon>
        <taxon>Verrucomicrobiota</taxon>
        <taxon>Opitutia</taxon>
        <taxon>Puniceicoccales</taxon>
        <taxon>Pelagicoccaceae</taxon>
        <taxon>Pelagicoccus</taxon>
    </lineage>
</organism>
<proteinExistence type="inferred from homology"/>
<dbReference type="Proteomes" id="UP000622317">
    <property type="component" value="Unassembled WGS sequence"/>
</dbReference>
<dbReference type="PANTHER" id="PTHR33202">
    <property type="entry name" value="ZINC UPTAKE REGULATION PROTEIN"/>
    <property type="match status" value="1"/>
</dbReference>
<reference evidence="14" key="1">
    <citation type="submission" date="2020-09" db="EMBL/GenBank/DDBJ databases">
        <title>Pelagicoccus enzymogenes sp. nov. with an EPS production, isolated from marine sediment.</title>
        <authorList>
            <person name="Feng X."/>
        </authorList>
    </citation>
    <scope>NUCLEOTIDE SEQUENCE</scope>
    <source>
        <strain evidence="14">NFK12</strain>
    </source>
</reference>
<comment type="caution">
    <text evidence="14">The sequence shown here is derived from an EMBL/GenBank/DDBJ whole genome shotgun (WGS) entry which is preliminary data.</text>
</comment>
<evidence type="ECO:0000256" key="6">
    <source>
        <dbReference type="ARBA" id="ARBA00022491"/>
    </source>
</evidence>
<keyword evidence="9" id="KW-0805">Transcription regulation</keyword>